<dbReference type="OrthoDB" id="9808813at2"/>
<feature type="active site" evidence="6">
    <location>
        <position position="107"/>
    </location>
</feature>
<sequence length="393" mass="44561">MAGRVIFHVDMNSFYASVEAADDPILKGKPLAIAGNAKKRKGIVVTASYEARAKGIKPPLPLWEAKNLCRDLIVREPRFERYREKSRQIFELLFEYTDLVQPVSIDEGYMDVTDHINGSAVAMAEEIQQRLLDELGLPSSIGIAPNKFLAKTASDMKKPLGITVMRKREIRKNLWPLPAEEMHGIGKKTAERLALHHIHTIGDIAEQEPDRLISLFGVHGGRMYERAFGRDDRPVDPEKAKQFKSIGHSRTLPEDAGSLEEVKPVLKYMADSVSARLKRKYVYASGIQLTIRYSRWETVQRSSRLKAPLDDAEAILRQAMLLWEESWDGEPVRLVGITGIDLIPKGSAQKQLDLFSYENEQSEWEKEEMLRTLNKKYGKEIIRKGAVRPPDSS</sequence>
<evidence type="ECO:0000313" key="9">
    <source>
        <dbReference type="Proteomes" id="UP000321816"/>
    </source>
</evidence>
<evidence type="ECO:0000256" key="1">
    <source>
        <dbReference type="ARBA" id="ARBA00010945"/>
    </source>
</evidence>
<dbReference type="NCBIfam" id="NF002492">
    <property type="entry name" value="PRK01810.1"/>
    <property type="match status" value="1"/>
</dbReference>
<evidence type="ECO:0000256" key="2">
    <source>
        <dbReference type="ARBA" id="ARBA00022457"/>
    </source>
</evidence>
<gene>
    <name evidence="6" type="primary">dinB</name>
    <name evidence="8" type="ORF">FTX54_007590</name>
</gene>
<dbReference type="Gene3D" id="1.10.150.20">
    <property type="entry name" value="5' to 3' exonuclease, C-terminal subdomain"/>
    <property type="match status" value="1"/>
</dbReference>
<evidence type="ECO:0000256" key="6">
    <source>
        <dbReference type="HAMAP-Rule" id="MF_01113"/>
    </source>
</evidence>
<keyword evidence="6" id="KW-0238">DNA-binding</keyword>
<dbReference type="InterPro" id="IPR022880">
    <property type="entry name" value="DNApol_IV"/>
</dbReference>
<dbReference type="EC" id="2.7.7.7" evidence="6"/>
<evidence type="ECO:0000256" key="5">
    <source>
        <dbReference type="ARBA" id="ARBA00022932"/>
    </source>
</evidence>
<dbReference type="InterPro" id="IPR043502">
    <property type="entry name" value="DNA/RNA_pol_sf"/>
</dbReference>
<proteinExistence type="inferred from homology"/>
<dbReference type="InterPro" id="IPR017961">
    <property type="entry name" value="DNA_pol_Y-fam_little_finger"/>
</dbReference>
<dbReference type="KEGG" id="ahal:FTX54_007590"/>
<dbReference type="GO" id="GO:0000287">
    <property type="term" value="F:magnesium ion binding"/>
    <property type="evidence" value="ECO:0007669"/>
    <property type="project" value="UniProtKB-UniRule"/>
</dbReference>
<reference evidence="8 9" key="1">
    <citation type="submission" date="2024-01" db="EMBL/GenBank/DDBJ databases">
        <title>Complete Genome Sequence of Alkalicoccus halolimnae BZ-SZ-XJ29T, a Moderately Halophilic Bacterium Isolated from a Salt Lake.</title>
        <authorList>
            <person name="Zhao B."/>
        </authorList>
    </citation>
    <scope>NUCLEOTIDE SEQUENCE [LARGE SCALE GENOMIC DNA]</scope>
    <source>
        <strain evidence="8 9">BZ-SZ-XJ29</strain>
    </source>
</reference>
<dbReference type="HAMAP" id="MF_01113">
    <property type="entry name" value="DNApol_IV"/>
    <property type="match status" value="1"/>
</dbReference>
<dbReference type="Gene3D" id="3.40.1170.60">
    <property type="match status" value="1"/>
</dbReference>
<comment type="subunit">
    <text evidence="6">Monomer.</text>
</comment>
<feature type="domain" description="UmuC" evidence="7">
    <location>
        <begin position="6"/>
        <end position="186"/>
    </location>
</feature>
<dbReference type="SUPFAM" id="SSF56672">
    <property type="entry name" value="DNA/RNA polymerases"/>
    <property type="match status" value="1"/>
</dbReference>
<dbReference type="InterPro" id="IPR050116">
    <property type="entry name" value="DNA_polymerase-Y"/>
</dbReference>
<keyword evidence="5 6" id="KW-0239">DNA-directed DNA polymerase</keyword>
<feature type="site" description="Substrate discrimination" evidence="6">
    <location>
        <position position="15"/>
    </location>
</feature>
<keyword evidence="6 8" id="KW-0808">Transferase</keyword>
<dbReference type="InterPro" id="IPR043128">
    <property type="entry name" value="Rev_trsase/Diguanyl_cyclase"/>
</dbReference>
<feature type="binding site" evidence="6">
    <location>
        <position position="106"/>
    </location>
    <ligand>
        <name>Mg(2+)</name>
        <dbReference type="ChEBI" id="CHEBI:18420"/>
    </ligand>
</feature>
<dbReference type="NCBIfam" id="NF002677">
    <property type="entry name" value="PRK02406.1"/>
    <property type="match status" value="1"/>
</dbReference>
<dbReference type="GO" id="GO:0003684">
    <property type="term" value="F:damaged DNA binding"/>
    <property type="evidence" value="ECO:0007669"/>
    <property type="project" value="InterPro"/>
</dbReference>
<keyword evidence="6" id="KW-0234">DNA repair</keyword>
<dbReference type="SUPFAM" id="SSF100879">
    <property type="entry name" value="Lesion bypass DNA polymerase (Y-family), little finger domain"/>
    <property type="match status" value="1"/>
</dbReference>
<evidence type="ECO:0000256" key="3">
    <source>
        <dbReference type="ARBA" id="ARBA00022695"/>
    </source>
</evidence>
<dbReference type="CDD" id="cd03586">
    <property type="entry name" value="PolY_Pol_IV_kappa"/>
    <property type="match status" value="1"/>
</dbReference>
<dbReference type="Proteomes" id="UP000321816">
    <property type="component" value="Chromosome"/>
</dbReference>
<dbReference type="GO" id="GO:0042276">
    <property type="term" value="P:error-prone translesion synthesis"/>
    <property type="evidence" value="ECO:0007669"/>
    <property type="project" value="TreeGrafter"/>
</dbReference>
<dbReference type="RefSeq" id="WP_147802840.1">
    <property type="nucleotide sequence ID" value="NZ_CP144914.1"/>
</dbReference>
<dbReference type="Pfam" id="PF11798">
    <property type="entry name" value="IMS_HHH"/>
    <property type="match status" value="1"/>
</dbReference>
<dbReference type="InterPro" id="IPR024728">
    <property type="entry name" value="PolY_HhH_motif"/>
</dbReference>
<feature type="binding site" evidence="6">
    <location>
        <position position="10"/>
    </location>
    <ligand>
        <name>Mg(2+)</name>
        <dbReference type="ChEBI" id="CHEBI:18420"/>
    </ligand>
</feature>
<dbReference type="AlphaFoldDB" id="A0A5C7FGB8"/>
<keyword evidence="6" id="KW-0963">Cytoplasm</keyword>
<dbReference type="Pfam" id="PF11799">
    <property type="entry name" value="IMS_C"/>
    <property type="match status" value="1"/>
</dbReference>
<comment type="similarity">
    <text evidence="1 6">Belongs to the DNA polymerase type-Y family.</text>
</comment>
<dbReference type="InterPro" id="IPR036775">
    <property type="entry name" value="DNA_pol_Y-fam_lit_finger_sf"/>
</dbReference>
<name>A0A5C7FGB8_9BACI</name>
<protein>
    <recommendedName>
        <fullName evidence="6">DNA polymerase IV</fullName>
        <shortName evidence="6">Pol IV</shortName>
        <ecNumber evidence="6">2.7.7.7</ecNumber>
    </recommendedName>
</protein>
<comment type="catalytic activity">
    <reaction evidence="6">
        <text>DNA(n) + a 2'-deoxyribonucleoside 5'-triphosphate = DNA(n+1) + diphosphate</text>
        <dbReference type="Rhea" id="RHEA:22508"/>
        <dbReference type="Rhea" id="RHEA-COMP:17339"/>
        <dbReference type="Rhea" id="RHEA-COMP:17340"/>
        <dbReference type="ChEBI" id="CHEBI:33019"/>
        <dbReference type="ChEBI" id="CHEBI:61560"/>
        <dbReference type="ChEBI" id="CHEBI:173112"/>
        <dbReference type="EC" id="2.7.7.7"/>
    </reaction>
</comment>
<dbReference type="GO" id="GO:0005829">
    <property type="term" value="C:cytosol"/>
    <property type="evidence" value="ECO:0007669"/>
    <property type="project" value="TreeGrafter"/>
</dbReference>
<dbReference type="PROSITE" id="PS50173">
    <property type="entry name" value="UMUC"/>
    <property type="match status" value="1"/>
</dbReference>
<dbReference type="GO" id="GO:0006281">
    <property type="term" value="P:DNA repair"/>
    <property type="evidence" value="ECO:0007669"/>
    <property type="project" value="UniProtKB-UniRule"/>
</dbReference>
<dbReference type="Gene3D" id="3.30.1490.100">
    <property type="entry name" value="DNA polymerase, Y-family, little finger domain"/>
    <property type="match status" value="1"/>
</dbReference>
<keyword evidence="6" id="KW-0460">Magnesium</keyword>
<dbReference type="InterPro" id="IPR001126">
    <property type="entry name" value="UmuC"/>
</dbReference>
<evidence type="ECO:0000313" key="8">
    <source>
        <dbReference type="EMBL" id="WWD81391.1"/>
    </source>
</evidence>
<evidence type="ECO:0000259" key="7">
    <source>
        <dbReference type="PROSITE" id="PS50173"/>
    </source>
</evidence>
<comment type="function">
    <text evidence="6">Poorly processive, error-prone DNA polymerase involved in untargeted mutagenesis. Copies undamaged DNA at stalled replication forks, which arise in vivo from mismatched or misaligned primer ends. These misaligned primers can be extended by PolIV. Exhibits no 3'-5' exonuclease (proofreading) activity. May be involved in translesional synthesis, in conjunction with the beta clamp from PolIII.</text>
</comment>
<dbReference type="PANTHER" id="PTHR11076:SF33">
    <property type="entry name" value="DNA POLYMERASE KAPPA"/>
    <property type="match status" value="1"/>
</dbReference>
<dbReference type="GO" id="GO:0006261">
    <property type="term" value="P:DNA-templated DNA replication"/>
    <property type="evidence" value="ECO:0007669"/>
    <property type="project" value="UniProtKB-UniRule"/>
</dbReference>
<keyword evidence="6" id="KW-0235">DNA replication</keyword>
<dbReference type="Pfam" id="PF00817">
    <property type="entry name" value="IMS"/>
    <property type="match status" value="1"/>
</dbReference>
<comment type="cofactor">
    <cofactor evidence="6">
        <name>Mg(2+)</name>
        <dbReference type="ChEBI" id="CHEBI:18420"/>
    </cofactor>
    <text evidence="6">Binds 2 magnesium ions per subunit.</text>
</comment>
<dbReference type="PANTHER" id="PTHR11076">
    <property type="entry name" value="DNA REPAIR POLYMERASE UMUC / TRANSFERASE FAMILY MEMBER"/>
    <property type="match status" value="1"/>
</dbReference>
<evidence type="ECO:0000256" key="4">
    <source>
        <dbReference type="ARBA" id="ARBA00022763"/>
    </source>
</evidence>
<organism evidence="8 9">
    <name type="scientific">Alkalicoccus halolimnae</name>
    <dbReference type="NCBI Taxonomy" id="1667239"/>
    <lineage>
        <taxon>Bacteria</taxon>
        <taxon>Bacillati</taxon>
        <taxon>Bacillota</taxon>
        <taxon>Bacilli</taxon>
        <taxon>Bacillales</taxon>
        <taxon>Bacillaceae</taxon>
        <taxon>Alkalicoccus</taxon>
    </lineage>
</organism>
<keyword evidence="6" id="KW-0479">Metal-binding</keyword>
<dbReference type="GO" id="GO:0003887">
    <property type="term" value="F:DNA-directed DNA polymerase activity"/>
    <property type="evidence" value="ECO:0007669"/>
    <property type="project" value="UniProtKB-UniRule"/>
</dbReference>
<dbReference type="Gene3D" id="3.30.70.270">
    <property type="match status" value="1"/>
</dbReference>
<keyword evidence="9" id="KW-1185">Reference proteome</keyword>
<keyword evidence="2 6" id="KW-0515">Mutator protein</keyword>
<keyword evidence="4 6" id="KW-0227">DNA damage</keyword>
<comment type="subcellular location">
    <subcellularLocation>
        <location evidence="6">Cytoplasm</location>
    </subcellularLocation>
</comment>
<keyword evidence="3 6" id="KW-0548">Nucleotidyltransferase</keyword>
<accession>A0A5C7FGB8</accession>
<dbReference type="EMBL" id="CP144914">
    <property type="protein sequence ID" value="WWD81391.1"/>
    <property type="molecule type" value="Genomic_DNA"/>
</dbReference>
<dbReference type="GO" id="GO:0009432">
    <property type="term" value="P:SOS response"/>
    <property type="evidence" value="ECO:0007669"/>
    <property type="project" value="TreeGrafter"/>
</dbReference>